<name>A0A142K9R6_9CAUD</name>
<protein>
    <submittedName>
        <fullName evidence="1">Uncharacterized protein</fullName>
    </submittedName>
</protein>
<proteinExistence type="predicted"/>
<gene>
    <name evidence="1" type="primary">17</name>
    <name evidence="1" type="ORF">SEA_VIVI2_17</name>
</gene>
<sequence length="57" mass="6704">MGWLLFGAVFIPVRIAKIIEDALSPRRRRELIQQQTRDEVAAAAERSEEYRRTRYGL</sequence>
<reference evidence="1 2" key="1">
    <citation type="submission" date="2016-03" db="EMBL/GenBank/DDBJ databases">
        <authorList>
            <person name="Arora C."/>
            <person name="Burnet G."/>
            <person name="Bortz M."/>
            <person name="Conover D.H."/>
            <person name="Ghobrial J.A."/>
            <person name="Mezghani N.A."/>
            <person name="Thompson P.K."/>
            <person name="Ulbrich M.C."/>
            <person name="Furbee E.C."/>
            <person name="Grubb S.R."/>
            <person name="Warner M.H."/>
            <person name="Montgomery M.T."/>
            <person name="Garlena R.A."/>
            <person name="Russell D.A."/>
            <person name="Pope W.H."/>
            <person name="Jacobs-Sera D."/>
            <person name="Hendrix R.W."/>
            <person name="Hatfull G.F."/>
        </authorList>
    </citation>
    <scope>NUCLEOTIDE SEQUENCE [LARGE SCALE GENOMIC DNA]</scope>
</reference>
<dbReference type="EMBL" id="KU963250">
    <property type="protein sequence ID" value="AMS02849.1"/>
    <property type="molecule type" value="Genomic_DNA"/>
</dbReference>
<evidence type="ECO:0000313" key="2">
    <source>
        <dbReference type="Proteomes" id="UP000201202"/>
    </source>
</evidence>
<organism evidence="1 2">
    <name type="scientific">Gordonia phage Vivi2</name>
    <dbReference type="NCBI Taxonomy" id="1821564"/>
    <lineage>
        <taxon>Viruses</taxon>
        <taxon>Duplodnaviria</taxon>
        <taxon>Heunggongvirae</taxon>
        <taxon>Uroviricota</taxon>
        <taxon>Caudoviricetes</taxon>
        <taxon>Stackebrandtviridae</taxon>
        <taxon>Schenleyvirinae</taxon>
        <taxon>Vividuovirus</taxon>
        <taxon>Vividuovirus vivi2</taxon>
    </lineage>
</organism>
<dbReference type="OrthoDB" id="27732at10239"/>
<dbReference type="RefSeq" id="YP_009301941.1">
    <property type="nucleotide sequence ID" value="NC_031239.1"/>
</dbReference>
<keyword evidence="2" id="KW-1185">Reference proteome</keyword>
<dbReference type="Proteomes" id="UP000201202">
    <property type="component" value="Segment"/>
</dbReference>
<evidence type="ECO:0000313" key="1">
    <source>
        <dbReference type="EMBL" id="AMS02849.1"/>
    </source>
</evidence>
<dbReference type="GeneID" id="29126826"/>
<dbReference type="InterPro" id="IPR055752">
    <property type="entry name" value="DUF7328"/>
</dbReference>
<dbReference type="Pfam" id="PF24014">
    <property type="entry name" value="DUF7328"/>
    <property type="match status" value="1"/>
</dbReference>
<dbReference type="KEGG" id="vg:29126826"/>
<accession>A0A142K9R6</accession>